<feature type="region of interest" description="Disordered" evidence="1">
    <location>
        <begin position="1"/>
        <end position="37"/>
    </location>
</feature>
<organism evidence="3 4">
    <name type="scientific">Geodermatophilus amargosae</name>
    <dbReference type="NCBI Taxonomy" id="1296565"/>
    <lineage>
        <taxon>Bacteria</taxon>
        <taxon>Bacillati</taxon>
        <taxon>Actinomycetota</taxon>
        <taxon>Actinomycetes</taxon>
        <taxon>Geodermatophilales</taxon>
        <taxon>Geodermatophilaceae</taxon>
        <taxon>Geodermatophilus</taxon>
    </lineage>
</organism>
<feature type="transmembrane region" description="Helical" evidence="2">
    <location>
        <begin position="91"/>
        <end position="110"/>
    </location>
</feature>
<evidence type="ECO:0000313" key="3">
    <source>
        <dbReference type="EMBL" id="SFT34001.1"/>
    </source>
</evidence>
<evidence type="ECO:0000256" key="1">
    <source>
        <dbReference type="SAM" id="MobiDB-lite"/>
    </source>
</evidence>
<dbReference type="EMBL" id="FPBA01000001">
    <property type="protein sequence ID" value="SFT34001.1"/>
    <property type="molecule type" value="Genomic_DNA"/>
</dbReference>
<keyword evidence="2" id="KW-1133">Transmembrane helix</keyword>
<evidence type="ECO:0000313" key="4">
    <source>
        <dbReference type="Proteomes" id="UP000199546"/>
    </source>
</evidence>
<feature type="transmembrane region" description="Helical" evidence="2">
    <location>
        <begin position="280"/>
        <end position="302"/>
    </location>
</feature>
<keyword evidence="2" id="KW-0472">Membrane</keyword>
<feature type="transmembrane region" description="Helical" evidence="2">
    <location>
        <begin position="244"/>
        <end position="268"/>
    </location>
</feature>
<feature type="transmembrane region" description="Helical" evidence="2">
    <location>
        <begin position="331"/>
        <end position="350"/>
    </location>
</feature>
<name>A0A1I6X7T0_9ACTN</name>
<feature type="transmembrane region" description="Helical" evidence="2">
    <location>
        <begin position="199"/>
        <end position="224"/>
    </location>
</feature>
<dbReference type="AlphaFoldDB" id="A0A1I6X7T0"/>
<reference evidence="4" key="1">
    <citation type="submission" date="2016-10" db="EMBL/GenBank/DDBJ databases">
        <authorList>
            <person name="Varghese N."/>
            <person name="Submissions S."/>
        </authorList>
    </citation>
    <scope>NUCLEOTIDE SEQUENCE [LARGE SCALE GENOMIC DNA]</scope>
    <source>
        <strain evidence="4">DSM 46136</strain>
    </source>
</reference>
<gene>
    <name evidence="3" type="ORF">SAMN05660657_00205</name>
</gene>
<keyword evidence="4" id="KW-1185">Reference proteome</keyword>
<feature type="transmembrane region" description="Helical" evidence="2">
    <location>
        <begin position="64"/>
        <end position="85"/>
    </location>
</feature>
<proteinExistence type="predicted"/>
<protein>
    <recommendedName>
        <fullName evidence="5">Oligosaccharide repeat unit polymerase</fullName>
    </recommendedName>
</protein>
<dbReference type="RefSeq" id="WP_139245676.1">
    <property type="nucleotide sequence ID" value="NZ_FPBA01000001.1"/>
</dbReference>
<keyword evidence="2" id="KW-0812">Transmembrane</keyword>
<feature type="transmembrane region" description="Helical" evidence="2">
    <location>
        <begin position="308"/>
        <end position="324"/>
    </location>
</feature>
<feature type="transmembrane region" description="Helical" evidence="2">
    <location>
        <begin position="117"/>
        <end position="138"/>
    </location>
</feature>
<dbReference type="OrthoDB" id="8229713at2"/>
<dbReference type="STRING" id="1296565.SAMN05660657_00205"/>
<feature type="transmembrane region" description="Helical" evidence="2">
    <location>
        <begin position="158"/>
        <end position="178"/>
    </location>
</feature>
<accession>A0A1I6X7T0</accession>
<dbReference type="Proteomes" id="UP000199546">
    <property type="component" value="Unassembled WGS sequence"/>
</dbReference>
<evidence type="ECO:0000256" key="2">
    <source>
        <dbReference type="SAM" id="Phobius"/>
    </source>
</evidence>
<evidence type="ECO:0008006" key="5">
    <source>
        <dbReference type="Google" id="ProtNLM"/>
    </source>
</evidence>
<sequence length="529" mass="54534">MARHRAEPPARTTAASVPRSGATTRQRAEPPATITTVPVSPSAEAGAVVPDGAAAPSATARAGLFGAVSLLGASVALIVLLPLLITLPPLQATLCALQAAISAAGIARSAHPGLRPIALVTFVFTFSWLGVAPTYQLATGRAAWRDDAVLVGPYTTTALLLLVLATATLYVGFFRPGAAIRAATGPAPAAPLDPPRWICVGYLLTCLALAPGAISAGGGLAGMFSTRAERTATLLAQGLSLQEVGGLKIALVSTLPGALATAGCYLVLIRVLNQRRGSGWGEVHAVDITLLVLGLTLVVVLANPFVNTRALSAAALGCLILLVLRPRSGWAGVRMAAVLLVATLVVYPAANAFRGTTQTETQGLEFLAGADFDGFQQAINTVEFVDARGHSGGTYTISGALYFVPRSVWAEKERPASIDVATYRGYAFTNLSLPFHAEMYLDFGPVGMTLVLFVLASAGRRSDLDWAAGLSSRAALMAPYACLACLSIIRGPIGSNGPVYLTNLALIGLGLFLAPAARPQPREAADVPS</sequence>